<keyword evidence="4 10" id="KW-0808">Transferase</keyword>
<dbReference type="InterPro" id="IPR014729">
    <property type="entry name" value="Rossmann-like_a/b/a_fold"/>
</dbReference>
<comment type="catalytic activity">
    <reaction evidence="9 10">
        <text>nicotinate beta-D-ribonucleotide + ATP + H(+) = deamido-NAD(+) + diphosphate</text>
        <dbReference type="Rhea" id="RHEA:22860"/>
        <dbReference type="ChEBI" id="CHEBI:15378"/>
        <dbReference type="ChEBI" id="CHEBI:30616"/>
        <dbReference type="ChEBI" id="CHEBI:33019"/>
        <dbReference type="ChEBI" id="CHEBI:57502"/>
        <dbReference type="ChEBI" id="CHEBI:58437"/>
        <dbReference type="EC" id="2.7.7.18"/>
    </reaction>
</comment>
<reference evidence="12 13" key="1">
    <citation type="submission" date="2015-08" db="EMBL/GenBank/DDBJ databases">
        <title>Draft Genome Sequence of Bacillus vietnamensis UCD-SED5.</title>
        <authorList>
            <person name="Lee R.D."/>
            <person name="Jospin G."/>
            <person name="Lang J.M."/>
            <person name="Coil D.A."/>
            <person name="Eisen J.A."/>
        </authorList>
    </citation>
    <scope>NUCLEOTIDE SEQUENCE [LARGE SCALE GENOMIC DNA]</scope>
    <source>
        <strain evidence="12 13">UCD-SED5</strain>
    </source>
</reference>
<proteinExistence type="inferred from homology"/>
<sequence length="189" mass="22019">MKKKVGLLGGTFNPPHMGHLVIAEQVLEKAQLDEIRFLPNHVPPHKQVDERVTVDQRLQMLETAIKGHPRFSIERIELEREGASCTYDTIKLLMEREENTEFSFIIGGDMIEYLPKWYKIDELQNMVTFIGVNRPDYSEETSFNVQLIEVPAIDLSSSYIRDTVNKGQSVRYLVPDDVYRFIKEEKLYE</sequence>
<evidence type="ECO:0000256" key="9">
    <source>
        <dbReference type="ARBA" id="ARBA00048721"/>
    </source>
</evidence>
<keyword evidence="3 10" id="KW-0662">Pyridine nucleotide biosynthesis</keyword>
<dbReference type="InterPro" id="IPR005248">
    <property type="entry name" value="NadD/NMNAT"/>
</dbReference>
<dbReference type="EMBL" id="LIXZ01000014">
    <property type="protein sequence ID" value="KPL58655.1"/>
    <property type="molecule type" value="Genomic_DNA"/>
</dbReference>
<dbReference type="Pfam" id="PF01467">
    <property type="entry name" value="CTP_transf_like"/>
    <property type="match status" value="1"/>
</dbReference>
<dbReference type="CDD" id="cd02165">
    <property type="entry name" value="NMNAT"/>
    <property type="match status" value="1"/>
</dbReference>
<dbReference type="NCBIfam" id="TIGR00125">
    <property type="entry name" value="cyt_tran_rel"/>
    <property type="match status" value="1"/>
</dbReference>
<evidence type="ECO:0000256" key="6">
    <source>
        <dbReference type="ARBA" id="ARBA00022741"/>
    </source>
</evidence>
<organism evidence="12 13">
    <name type="scientific">Rossellomorea vietnamensis</name>
    <dbReference type="NCBI Taxonomy" id="218284"/>
    <lineage>
        <taxon>Bacteria</taxon>
        <taxon>Bacillati</taxon>
        <taxon>Bacillota</taxon>
        <taxon>Bacilli</taxon>
        <taxon>Bacillales</taxon>
        <taxon>Bacillaceae</taxon>
        <taxon>Rossellomorea</taxon>
    </lineage>
</organism>
<feature type="domain" description="Cytidyltransferase-like" evidence="11">
    <location>
        <begin position="7"/>
        <end position="162"/>
    </location>
</feature>
<comment type="caution">
    <text evidence="12">The sequence shown here is derived from an EMBL/GenBank/DDBJ whole genome shotgun (WGS) entry which is preliminary data.</text>
</comment>
<evidence type="ECO:0000259" key="11">
    <source>
        <dbReference type="Pfam" id="PF01467"/>
    </source>
</evidence>
<dbReference type="GO" id="GO:0004515">
    <property type="term" value="F:nicotinate-nucleotide adenylyltransferase activity"/>
    <property type="evidence" value="ECO:0007669"/>
    <property type="project" value="UniProtKB-UniRule"/>
</dbReference>
<comment type="function">
    <text evidence="1 10">Catalyzes the reversible adenylation of nicotinate mononucleotide (NaMN) to nicotinic acid adenine dinucleotide (NaAD).</text>
</comment>
<evidence type="ECO:0000256" key="1">
    <source>
        <dbReference type="ARBA" id="ARBA00002324"/>
    </source>
</evidence>
<dbReference type="PANTHER" id="PTHR39321:SF3">
    <property type="entry name" value="PHOSPHOPANTETHEINE ADENYLYLTRANSFERASE"/>
    <property type="match status" value="1"/>
</dbReference>
<comment type="pathway">
    <text evidence="2 10">Cofactor biosynthesis; NAD(+) biosynthesis; deamido-NAD(+) from nicotinate D-ribonucleotide: step 1/1.</text>
</comment>
<accession>A0A0P6W056</accession>
<name>A0A0P6W056_9BACI</name>
<dbReference type="PATRIC" id="fig|218284.4.peg.1422"/>
<dbReference type="Proteomes" id="UP000050398">
    <property type="component" value="Unassembled WGS sequence"/>
</dbReference>
<dbReference type="NCBIfam" id="NF000841">
    <property type="entry name" value="PRK00071.1-4"/>
    <property type="match status" value="1"/>
</dbReference>
<dbReference type="NCBIfam" id="TIGR00482">
    <property type="entry name" value="nicotinate (nicotinamide) nucleotide adenylyltransferase"/>
    <property type="match status" value="1"/>
</dbReference>
<dbReference type="AlphaFoldDB" id="A0A0P6W056"/>
<evidence type="ECO:0000313" key="12">
    <source>
        <dbReference type="EMBL" id="KPL58655.1"/>
    </source>
</evidence>
<keyword evidence="7 10" id="KW-0067">ATP-binding</keyword>
<dbReference type="HAMAP" id="MF_00244">
    <property type="entry name" value="NaMN_adenylyltr"/>
    <property type="match status" value="1"/>
</dbReference>
<dbReference type="RefSeq" id="WP_060673516.1">
    <property type="nucleotide sequence ID" value="NZ_LIXZ01000014.1"/>
</dbReference>
<protein>
    <recommendedName>
        <fullName evidence="10">Probable nicotinate-nucleotide adenylyltransferase</fullName>
        <ecNumber evidence="10">2.7.7.18</ecNumber>
    </recommendedName>
    <alternativeName>
        <fullName evidence="10">Deamido-NAD(+) diphosphorylase</fullName>
    </alternativeName>
    <alternativeName>
        <fullName evidence="10">Deamido-NAD(+) pyrophosphorylase</fullName>
    </alternativeName>
    <alternativeName>
        <fullName evidence="10">Nicotinate mononucleotide adenylyltransferase</fullName>
        <shortName evidence="10">NaMN adenylyltransferase</shortName>
    </alternativeName>
</protein>
<evidence type="ECO:0000256" key="2">
    <source>
        <dbReference type="ARBA" id="ARBA00005019"/>
    </source>
</evidence>
<keyword evidence="8 10" id="KW-0520">NAD</keyword>
<dbReference type="EC" id="2.7.7.18" evidence="10"/>
<comment type="similarity">
    <text evidence="10">Belongs to the NadD family.</text>
</comment>
<dbReference type="InterPro" id="IPR004821">
    <property type="entry name" value="Cyt_trans-like"/>
</dbReference>
<evidence type="ECO:0000256" key="4">
    <source>
        <dbReference type="ARBA" id="ARBA00022679"/>
    </source>
</evidence>
<dbReference type="PANTHER" id="PTHR39321">
    <property type="entry name" value="NICOTINATE-NUCLEOTIDE ADENYLYLTRANSFERASE-RELATED"/>
    <property type="match status" value="1"/>
</dbReference>
<evidence type="ECO:0000313" key="13">
    <source>
        <dbReference type="Proteomes" id="UP000050398"/>
    </source>
</evidence>
<dbReference type="NCBIfam" id="NF000840">
    <property type="entry name" value="PRK00071.1-3"/>
    <property type="match status" value="1"/>
</dbReference>
<evidence type="ECO:0000256" key="8">
    <source>
        <dbReference type="ARBA" id="ARBA00023027"/>
    </source>
</evidence>
<dbReference type="OrthoDB" id="5295945at2"/>
<dbReference type="GO" id="GO:0009435">
    <property type="term" value="P:NAD+ biosynthetic process"/>
    <property type="evidence" value="ECO:0007669"/>
    <property type="project" value="UniProtKB-UniRule"/>
</dbReference>
<evidence type="ECO:0000256" key="10">
    <source>
        <dbReference type="HAMAP-Rule" id="MF_00244"/>
    </source>
</evidence>
<evidence type="ECO:0000256" key="7">
    <source>
        <dbReference type="ARBA" id="ARBA00022840"/>
    </source>
</evidence>
<keyword evidence="6 10" id="KW-0547">Nucleotide-binding</keyword>
<dbReference type="UniPathway" id="UPA00253">
    <property type="reaction ID" value="UER00332"/>
</dbReference>
<dbReference type="SUPFAM" id="SSF52374">
    <property type="entry name" value="Nucleotidylyl transferase"/>
    <property type="match status" value="1"/>
</dbReference>
<dbReference type="Gene3D" id="3.40.50.620">
    <property type="entry name" value="HUPs"/>
    <property type="match status" value="1"/>
</dbReference>
<evidence type="ECO:0000256" key="3">
    <source>
        <dbReference type="ARBA" id="ARBA00022642"/>
    </source>
</evidence>
<keyword evidence="5 10" id="KW-0548">Nucleotidyltransferase</keyword>
<dbReference type="GO" id="GO:0005524">
    <property type="term" value="F:ATP binding"/>
    <property type="evidence" value="ECO:0007669"/>
    <property type="project" value="UniProtKB-KW"/>
</dbReference>
<evidence type="ECO:0000256" key="5">
    <source>
        <dbReference type="ARBA" id="ARBA00022695"/>
    </source>
</evidence>
<gene>
    <name evidence="10" type="primary">nadD</name>
    <name evidence="12" type="ORF">AM506_16110</name>
</gene>